<comment type="caution">
    <text evidence="5">The sequence shown here is derived from an EMBL/GenBank/DDBJ whole genome shotgun (WGS) entry which is preliminary data.</text>
</comment>
<dbReference type="InterPro" id="IPR050313">
    <property type="entry name" value="Carb_Metab_HTH_regulators"/>
</dbReference>
<organism evidence="5 6">
    <name type="scientific">Breznakia pachnodae</name>
    <dbReference type="NCBI Taxonomy" id="265178"/>
    <lineage>
        <taxon>Bacteria</taxon>
        <taxon>Bacillati</taxon>
        <taxon>Bacillota</taxon>
        <taxon>Erysipelotrichia</taxon>
        <taxon>Erysipelotrichales</taxon>
        <taxon>Erysipelotrichaceae</taxon>
        <taxon>Breznakia</taxon>
    </lineage>
</organism>
<dbReference type="PROSITE" id="PS00894">
    <property type="entry name" value="HTH_DEOR_1"/>
    <property type="match status" value="1"/>
</dbReference>
<dbReference type="SUPFAM" id="SSF46785">
    <property type="entry name" value="Winged helix' DNA-binding domain"/>
    <property type="match status" value="1"/>
</dbReference>
<dbReference type="PANTHER" id="PTHR30363:SF44">
    <property type="entry name" value="AGA OPERON TRANSCRIPTIONAL REPRESSOR-RELATED"/>
    <property type="match status" value="1"/>
</dbReference>
<dbReference type="EMBL" id="JAUSUR010000003">
    <property type="protein sequence ID" value="MDQ0361459.1"/>
    <property type="molecule type" value="Genomic_DNA"/>
</dbReference>
<keyword evidence="3" id="KW-0804">Transcription</keyword>
<evidence type="ECO:0000256" key="1">
    <source>
        <dbReference type="ARBA" id="ARBA00023015"/>
    </source>
</evidence>
<dbReference type="InterPro" id="IPR001034">
    <property type="entry name" value="DeoR_HTH"/>
</dbReference>
<protein>
    <submittedName>
        <fullName evidence="5">DeoR/GlpR family transcriptional regulator of sugar metabolism</fullName>
    </submittedName>
</protein>
<dbReference type="PANTHER" id="PTHR30363">
    <property type="entry name" value="HTH-TYPE TRANSCRIPTIONAL REGULATOR SRLR-RELATED"/>
    <property type="match status" value="1"/>
</dbReference>
<dbReference type="SMART" id="SM01134">
    <property type="entry name" value="DeoRC"/>
    <property type="match status" value="1"/>
</dbReference>
<dbReference type="Pfam" id="PF00455">
    <property type="entry name" value="DeoRC"/>
    <property type="match status" value="1"/>
</dbReference>
<evidence type="ECO:0000256" key="2">
    <source>
        <dbReference type="ARBA" id="ARBA00023125"/>
    </source>
</evidence>
<dbReference type="InterPro" id="IPR014036">
    <property type="entry name" value="DeoR-like_C"/>
</dbReference>
<accession>A0ABU0E3Z8</accession>
<evidence type="ECO:0000259" key="4">
    <source>
        <dbReference type="PROSITE" id="PS51000"/>
    </source>
</evidence>
<reference evidence="5 6" key="1">
    <citation type="submission" date="2023-07" db="EMBL/GenBank/DDBJ databases">
        <title>Genomic Encyclopedia of Type Strains, Phase IV (KMG-IV): sequencing the most valuable type-strain genomes for metagenomic binning, comparative biology and taxonomic classification.</title>
        <authorList>
            <person name="Goeker M."/>
        </authorList>
    </citation>
    <scope>NUCLEOTIDE SEQUENCE [LARGE SCALE GENOMIC DNA]</scope>
    <source>
        <strain evidence="5 6">DSM 16784</strain>
    </source>
</reference>
<dbReference type="Proteomes" id="UP001230220">
    <property type="component" value="Unassembled WGS sequence"/>
</dbReference>
<dbReference type="SUPFAM" id="SSF100950">
    <property type="entry name" value="NagB/RpiA/CoA transferase-like"/>
    <property type="match status" value="1"/>
</dbReference>
<keyword evidence="2" id="KW-0238">DNA-binding</keyword>
<gene>
    <name evidence="5" type="ORF">J2S15_002206</name>
</gene>
<dbReference type="InterPro" id="IPR018356">
    <property type="entry name" value="Tscrpt_reg_HTH_DeoR_CS"/>
</dbReference>
<name>A0ABU0E3Z8_9FIRM</name>
<evidence type="ECO:0000256" key="3">
    <source>
        <dbReference type="ARBA" id="ARBA00023163"/>
    </source>
</evidence>
<dbReference type="RefSeq" id="WP_307408197.1">
    <property type="nucleotide sequence ID" value="NZ_JAUSUR010000003.1"/>
</dbReference>
<keyword evidence="1" id="KW-0805">Transcription regulation</keyword>
<dbReference type="SMART" id="SM00420">
    <property type="entry name" value="HTH_DEOR"/>
    <property type="match status" value="1"/>
</dbReference>
<feature type="domain" description="HTH deoR-type" evidence="4">
    <location>
        <begin position="5"/>
        <end position="60"/>
    </location>
</feature>
<evidence type="ECO:0000313" key="6">
    <source>
        <dbReference type="Proteomes" id="UP001230220"/>
    </source>
</evidence>
<dbReference type="PROSITE" id="PS51000">
    <property type="entry name" value="HTH_DEOR_2"/>
    <property type="match status" value="1"/>
</dbReference>
<proteinExistence type="predicted"/>
<keyword evidence="6" id="KW-1185">Reference proteome</keyword>
<dbReference type="InterPro" id="IPR036390">
    <property type="entry name" value="WH_DNA-bd_sf"/>
</dbReference>
<dbReference type="InterPro" id="IPR037171">
    <property type="entry name" value="NagB/RpiA_transferase-like"/>
</dbReference>
<evidence type="ECO:0000313" key="5">
    <source>
        <dbReference type="EMBL" id="MDQ0361459.1"/>
    </source>
</evidence>
<sequence>MSRKNDIRRLEIQAILQEKQDVKVEYLAEALNVSLETIRADLTFLEDRGFLYRYHGGAKIRDSIIDIPMDIRTKERVHDKRKIAEKTLEQIKDDDVVYLDPSSTALYLGKLLKLKRNLTIVTNSLELVNTLQDTKHRLIIIGGDYSVSGKRTIGDFALQVLNSIYFDLCVLGMDGCMNLDGPANIDSDELAINQSVMKKSKRKILVSDASKFQKTAYFQYAAFDQFDVFVTTKLKVEDKKRVNIRKIIEI</sequence>
<dbReference type="Gene3D" id="3.40.50.1360">
    <property type="match status" value="1"/>
</dbReference>
<dbReference type="InterPro" id="IPR036388">
    <property type="entry name" value="WH-like_DNA-bd_sf"/>
</dbReference>
<dbReference type="Gene3D" id="1.10.10.10">
    <property type="entry name" value="Winged helix-like DNA-binding domain superfamily/Winged helix DNA-binding domain"/>
    <property type="match status" value="1"/>
</dbReference>
<dbReference type="PRINTS" id="PR00037">
    <property type="entry name" value="HTHLACR"/>
</dbReference>
<dbReference type="Pfam" id="PF08220">
    <property type="entry name" value="HTH_DeoR"/>
    <property type="match status" value="1"/>
</dbReference>